<organism evidence="1">
    <name type="scientific">bioreactor metagenome</name>
    <dbReference type="NCBI Taxonomy" id="1076179"/>
    <lineage>
        <taxon>unclassified sequences</taxon>
        <taxon>metagenomes</taxon>
        <taxon>ecological metagenomes</taxon>
    </lineage>
</organism>
<comment type="caution">
    <text evidence="1">The sequence shown here is derived from an EMBL/GenBank/DDBJ whole genome shotgun (WGS) entry which is preliminary data.</text>
</comment>
<dbReference type="AlphaFoldDB" id="A0A644XBP9"/>
<accession>A0A644XBP9</accession>
<dbReference type="EMBL" id="VSSQ01002136">
    <property type="protein sequence ID" value="MPM13549.1"/>
    <property type="molecule type" value="Genomic_DNA"/>
</dbReference>
<evidence type="ECO:0000313" key="1">
    <source>
        <dbReference type="EMBL" id="MPM13549.1"/>
    </source>
</evidence>
<proteinExistence type="predicted"/>
<sequence>MKKKTRDLKKHYRGVEYQVKNFEVDLSEDSWCRMWHEHLDWYGVTLVSYKHRKIHIMYYLKIIEKIELETKGSKRDFQTWIYLDKNDGTNDAIYFHTDNPEGNFPFVLDNVQWNIEVPTMLMELLDLSKFNVGIIRDEKGNVLSYIIQKKGLGLEIGR</sequence>
<name>A0A644XBP9_9ZZZZ</name>
<reference evidence="1" key="1">
    <citation type="submission" date="2019-08" db="EMBL/GenBank/DDBJ databases">
        <authorList>
            <person name="Kucharzyk K."/>
            <person name="Murdoch R.W."/>
            <person name="Higgins S."/>
            <person name="Loffler F."/>
        </authorList>
    </citation>
    <scope>NUCLEOTIDE SEQUENCE</scope>
</reference>
<gene>
    <name evidence="1" type="ORF">SDC9_59906</name>
</gene>
<protein>
    <submittedName>
        <fullName evidence="1">Uncharacterized protein</fullName>
    </submittedName>
</protein>